<reference evidence="2" key="1">
    <citation type="submission" date="2020-07" db="EMBL/GenBank/DDBJ databases">
        <title>Multicomponent nature underlies the extraordinary mechanical properties of spider dragline silk.</title>
        <authorList>
            <person name="Kono N."/>
            <person name="Nakamura H."/>
            <person name="Mori M."/>
            <person name="Yoshida Y."/>
            <person name="Ohtoshi R."/>
            <person name="Malay A.D."/>
            <person name="Moran D.A.P."/>
            <person name="Tomita M."/>
            <person name="Numata K."/>
            <person name="Arakawa K."/>
        </authorList>
    </citation>
    <scope>NUCLEOTIDE SEQUENCE</scope>
</reference>
<comment type="caution">
    <text evidence="2">The sequence shown here is derived from an EMBL/GenBank/DDBJ whole genome shotgun (WGS) entry which is preliminary data.</text>
</comment>
<feature type="domain" description="PiggyBac transposable element-derived protein" evidence="1">
    <location>
        <begin position="15"/>
        <end position="121"/>
    </location>
</feature>
<organism evidence="2 3">
    <name type="scientific">Trichonephila clavata</name>
    <name type="common">Joro spider</name>
    <name type="synonym">Nephila clavata</name>
    <dbReference type="NCBI Taxonomy" id="2740835"/>
    <lineage>
        <taxon>Eukaryota</taxon>
        <taxon>Metazoa</taxon>
        <taxon>Ecdysozoa</taxon>
        <taxon>Arthropoda</taxon>
        <taxon>Chelicerata</taxon>
        <taxon>Arachnida</taxon>
        <taxon>Araneae</taxon>
        <taxon>Araneomorphae</taxon>
        <taxon>Entelegynae</taxon>
        <taxon>Araneoidea</taxon>
        <taxon>Nephilidae</taxon>
        <taxon>Trichonephila</taxon>
    </lineage>
</organism>
<evidence type="ECO:0000259" key="1">
    <source>
        <dbReference type="Pfam" id="PF13843"/>
    </source>
</evidence>
<gene>
    <name evidence="2" type="primary">PGBD3_44</name>
    <name evidence="2" type="ORF">TNCT_171221</name>
</gene>
<name>A0A8X6M669_TRICU</name>
<dbReference type="Pfam" id="PF13843">
    <property type="entry name" value="DDE_Tnp_1_7"/>
    <property type="match status" value="1"/>
</dbReference>
<protein>
    <submittedName>
        <fullName evidence="2">PiggyBac transposable element-derived protein 3</fullName>
    </submittedName>
</protein>
<keyword evidence="3" id="KW-1185">Reference proteome</keyword>
<dbReference type="EMBL" id="BMAO01019870">
    <property type="protein sequence ID" value="GFR33507.1"/>
    <property type="molecule type" value="Genomic_DNA"/>
</dbReference>
<dbReference type="InterPro" id="IPR029526">
    <property type="entry name" value="PGBD"/>
</dbReference>
<dbReference type="OrthoDB" id="6771323at2759"/>
<dbReference type="Proteomes" id="UP000887116">
    <property type="component" value="Unassembled WGS sequence"/>
</dbReference>
<proteinExistence type="predicted"/>
<evidence type="ECO:0000313" key="2">
    <source>
        <dbReference type="EMBL" id="GFR33507.1"/>
    </source>
</evidence>
<dbReference type="AlphaFoldDB" id="A0A8X6M669"/>
<sequence length="122" mass="13627">MPYEPILIIEAKPCTIKKICTCCTRWGCLDFLIYTGGDTVPVEDKQLYGFGGAIAKHLVGTIPTEKVTHLFTDRYFTGLAILDYVLSRNVYLTGTVMTNRTDGVTESFPKDTYMERGSSVSR</sequence>
<evidence type="ECO:0000313" key="3">
    <source>
        <dbReference type="Proteomes" id="UP000887116"/>
    </source>
</evidence>
<accession>A0A8X6M669</accession>
<dbReference type="PANTHER" id="PTHR47272">
    <property type="entry name" value="DDE_TNP_1_7 DOMAIN-CONTAINING PROTEIN"/>
    <property type="match status" value="1"/>
</dbReference>